<evidence type="ECO:0000313" key="2">
    <source>
        <dbReference type="EMBL" id="OCK80874.1"/>
    </source>
</evidence>
<proteinExistence type="predicted"/>
<reference evidence="2 3" key="1">
    <citation type="journal article" date="2016" name="Nat. Commun.">
        <title>Ectomycorrhizal ecology is imprinted in the genome of the dominant symbiotic fungus Cenococcum geophilum.</title>
        <authorList>
            <consortium name="DOE Joint Genome Institute"/>
            <person name="Peter M."/>
            <person name="Kohler A."/>
            <person name="Ohm R.A."/>
            <person name="Kuo A."/>
            <person name="Krutzmann J."/>
            <person name="Morin E."/>
            <person name="Arend M."/>
            <person name="Barry K.W."/>
            <person name="Binder M."/>
            <person name="Choi C."/>
            <person name="Clum A."/>
            <person name="Copeland A."/>
            <person name="Grisel N."/>
            <person name="Haridas S."/>
            <person name="Kipfer T."/>
            <person name="LaButti K."/>
            <person name="Lindquist E."/>
            <person name="Lipzen A."/>
            <person name="Maire R."/>
            <person name="Meier B."/>
            <person name="Mihaltcheva S."/>
            <person name="Molinier V."/>
            <person name="Murat C."/>
            <person name="Poggeler S."/>
            <person name="Quandt C.A."/>
            <person name="Sperisen C."/>
            <person name="Tritt A."/>
            <person name="Tisserant E."/>
            <person name="Crous P.W."/>
            <person name="Henrissat B."/>
            <person name="Nehls U."/>
            <person name="Egli S."/>
            <person name="Spatafora J.W."/>
            <person name="Grigoriev I.V."/>
            <person name="Martin F.M."/>
        </authorList>
    </citation>
    <scope>NUCLEOTIDE SEQUENCE [LARGE SCALE GENOMIC DNA]</scope>
    <source>
        <strain evidence="2 3">CBS 459.81</strain>
    </source>
</reference>
<dbReference type="AlphaFoldDB" id="A0A8E2EBS9"/>
<evidence type="ECO:0000313" key="3">
    <source>
        <dbReference type="Proteomes" id="UP000250266"/>
    </source>
</evidence>
<keyword evidence="3" id="KW-1185">Reference proteome</keyword>
<dbReference type="OrthoDB" id="3773897at2759"/>
<feature type="region of interest" description="Disordered" evidence="1">
    <location>
        <begin position="260"/>
        <end position="282"/>
    </location>
</feature>
<accession>A0A8E2EBS9</accession>
<name>A0A8E2EBS9_9PEZI</name>
<evidence type="ECO:0000256" key="1">
    <source>
        <dbReference type="SAM" id="MobiDB-lite"/>
    </source>
</evidence>
<gene>
    <name evidence="2" type="ORF">K432DRAFT_442834</name>
</gene>
<dbReference type="Proteomes" id="UP000250266">
    <property type="component" value="Unassembled WGS sequence"/>
</dbReference>
<dbReference type="EMBL" id="KV744942">
    <property type="protein sequence ID" value="OCK80874.1"/>
    <property type="molecule type" value="Genomic_DNA"/>
</dbReference>
<organism evidence="2 3">
    <name type="scientific">Lepidopterella palustris CBS 459.81</name>
    <dbReference type="NCBI Taxonomy" id="1314670"/>
    <lineage>
        <taxon>Eukaryota</taxon>
        <taxon>Fungi</taxon>
        <taxon>Dikarya</taxon>
        <taxon>Ascomycota</taxon>
        <taxon>Pezizomycotina</taxon>
        <taxon>Dothideomycetes</taxon>
        <taxon>Pleosporomycetidae</taxon>
        <taxon>Mytilinidiales</taxon>
        <taxon>Argynnaceae</taxon>
        <taxon>Lepidopterella</taxon>
    </lineage>
</organism>
<sequence>MASPNDEYLCNGIPVDHRLKQFLPSAKRKHSRGVGKHADIIESFGNTMVRDDQTYPSKNEAGFAAWLAKPDMSGGLVIALLQPAKTQVYTRDFQWVKDECPTLAYLEESLDFVIGPGGLATTSVFDAFPFITEPISSEGLSKEARDAYNTFLDMLEAKKPEVVFACWRVKDQDLSFSGKGVGQTSQVESLRLSNGHVVRVVNGFHPSYMANFSPNESCFRRLFTMELCKAFCELNTAWQEHKWMDILRWKCKERTRQLMEERGRDGEQLNRGGGRVLRRSREDDSARKYKAYTKSFDNGLQRLKRMFDHMVSPEYESQSSWDLYAFFVFNQNTSEGICDALLAVSEAMKRFESGTSMPDSSLIELSNHIGRQTYKFLKDDIPDLLQYPKGLYKNLWSSQFATSISQGLKRSMEKTTIRFIKDLTNSFSGSSKSWSYDPDLLHDAFKEIAISFEESLGEEYDNRQQTRAASYRFRALEMRVRQGRLETQLLQDLLQVRSATTVINPVTILEIVRGPRKEA</sequence>
<protein>
    <submittedName>
        <fullName evidence="2">Uncharacterized protein</fullName>
    </submittedName>
</protein>